<evidence type="ECO:0000313" key="2">
    <source>
        <dbReference type="Proteomes" id="UP001205919"/>
    </source>
</evidence>
<dbReference type="InterPro" id="IPR017587">
    <property type="entry name" value="YqeC"/>
</dbReference>
<organism evidence="1 2">
    <name type="scientific">Cloacibacillus evryensis</name>
    <dbReference type="NCBI Taxonomy" id="508460"/>
    <lineage>
        <taxon>Bacteria</taxon>
        <taxon>Thermotogati</taxon>
        <taxon>Synergistota</taxon>
        <taxon>Synergistia</taxon>
        <taxon>Synergistales</taxon>
        <taxon>Synergistaceae</taxon>
        <taxon>Cloacibacillus</taxon>
    </lineage>
</organism>
<protein>
    <submittedName>
        <fullName evidence="1">Selenium cofactor biosynthesis protein YqeC</fullName>
    </submittedName>
</protein>
<proteinExistence type="predicted"/>
<reference evidence="1 2" key="1">
    <citation type="submission" date="2022-06" db="EMBL/GenBank/DDBJ databases">
        <title>Isolation of gut microbiota from human fecal samples.</title>
        <authorList>
            <person name="Pamer E.G."/>
            <person name="Barat B."/>
            <person name="Waligurski E."/>
            <person name="Medina S."/>
            <person name="Paddock L."/>
            <person name="Mostad J."/>
        </authorList>
    </citation>
    <scope>NUCLEOTIDE SEQUENCE [LARGE SCALE GENOMIC DNA]</scope>
    <source>
        <strain evidence="1 2">DFI.9.90</strain>
    </source>
</reference>
<dbReference type="RefSeq" id="WP_008709052.1">
    <property type="nucleotide sequence ID" value="NZ_DBEWVB010000046.1"/>
</dbReference>
<keyword evidence="2" id="KW-1185">Reference proteome</keyword>
<dbReference type="NCBIfam" id="TIGR03172">
    <property type="entry name" value="selenium cofactor biosynthesis protein YqeC"/>
    <property type="match status" value="1"/>
</dbReference>
<dbReference type="AlphaFoldDB" id="A0AAW5K648"/>
<evidence type="ECO:0000313" key="1">
    <source>
        <dbReference type="EMBL" id="MCQ4814193.1"/>
    </source>
</evidence>
<dbReference type="EMBL" id="JANFYT010000012">
    <property type="protein sequence ID" value="MCQ4814193.1"/>
    <property type="molecule type" value="Genomic_DNA"/>
</dbReference>
<name>A0AAW5K648_9BACT</name>
<dbReference type="Pfam" id="PF19842">
    <property type="entry name" value="YqeC"/>
    <property type="match status" value="1"/>
</dbReference>
<accession>A0AAW5K648</accession>
<comment type="caution">
    <text evidence="1">The sequence shown here is derived from an EMBL/GenBank/DDBJ whole genome shotgun (WGS) entry which is preliminary data.</text>
</comment>
<gene>
    <name evidence="1" type="primary">yqeC</name>
    <name evidence="1" type="ORF">NE630_07090</name>
</gene>
<dbReference type="Proteomes" id="UP001205919">
    <property type="component" value="Unassembled WGS sequence"/>
</dbReference>
<sequence>MRELFAFLAGYMDRNEAALAAVTGGGGKTSLLYGLGRELAASRRVLLSTTTKIFRPTACECRDLFLGPAKLCAAFIGAMPPASLLAAAAGEREGKLIGYAPEEVCALAGCGAAGAVVAECDGSRGRSLKFYEEWEPPVPQSCGCLFAVAGIDALGETADEEHIFRADRFRALHGMAEGAKVSAADYLSYLRHPEGPLKNAPRGAKKMLLLNKWEGAGEEARREFAEAVPSLLESYDAAAFVSMRLNILYDCRER</sequence>